<name>A0AAD7FAT0_9AGAR</name>
<comment type="caution">
    <text evidence="1">The sequence shown here is derived from an EMBL/GenBank/DDBJ whole genome shotgun (WGS) entry which is preliminary data.</text>
</comment>
<keyword evidence="2" id="KW-1185">Reference proteome</keyword>
<dbReference type="Proteomes" id="UP001221142">
    <property type="component" value="Unassembled WGS sequence"/>
</dbReference>
<proteinExistence type="predicted"/>
<dbReference type="EMBL" id="JARKIF010000043">
    <property type="protein sequence ID" value="KAJ7608794.1"/>
    <property type="molecule type" value="Genomic_DNA"/>
</dbReference>
<gene>
    <name evidence="1" type="ORF">FB45DRAFT_763096</name>
</gene>
<protein>
    <submittedName>
        <fullName evidence="1">Uncharacterized protein</fullName>
    </submittedName>
</protein>
<evidence type="ECO:0000313" key="1">
    <source>
        <dbReference type="EMBL" id="KAJ7608794.1"/>
    </source>
</evidence>
<dbReference type="AlphaFoldDB" id="A0AAD7FAT0"/>
<sequence length="118" mass="13006">VYFLDIPESKLGIRLFPGGALPAQGVFFFDFVNRENEQPVNAPKDYTVYQIEGGQQIKLSSVEEIYGVASPGAGLEKFAIMENAVCCLVRPGQPAFHYRVPLRNRGAGPPMAQFTRIS</sequence>
<organism evidence="1 2">
    <name type="scientific">Roridomyces roridus</name>
    <dbReference type="NCBI Taxonomy" id="1738132"/>
    <lineage>
        <taxon>Eukaryota</taxon>
        <taxon>Fungi</taxon>
        <taxon>Dikarya</taxon>
        <taxon>Basidiomycota</taxon>
        <taxon>Agaricomycotina</taxon>
        <taxon>Agaricomycetes</taxon>
        <taxon>Agaricomycetidae</taxon>
        <taxon>Agaricales</taxon>
        <taxon>Marasmiineae</taxon>
        <taxon>Mycenaceae</taxon>
        <taxon>Roridomyces</taxon>
    </lineage>
</organism>
<reference evidence="1" key="1">
    <citation type="submission" date="2023-03" db="EMBL/GenBank/DDBJ databases">
        <title>Massive genome expansion in bonnet fungi (Mycena s.s.) driven by repeated elements and novel gene families across ecological guilds.</title>
        <authorList>
            <consortium name="Lawrence Berkeley National Laboratory"/>
            <person name="Harder C.B."/>
            <person name="Miyauchi S."/>
            <person name="Viragh M."/>
            <person name="Kuo A."/>
            <person name="Thoen E."/>
            <person name="Andreopoulos B."/>
            <person name="Lu D."/>
            <person name="Skrede I."/>
            <person name="Drula E."/>
            <person name="Henrissat B."/>
            <person name="Morin E."/>
            <person name="Kohler A."/>
            <person name="Barry K."/>
            <person name="LaButti K."/>
            <person name="Morin E."/>
            <person name="Salamov A."/>
            <person name="Lipzen A."/>
            <person name="Mereny Z."/>
            <person name="Hegedus B."/>
            <person name="Baldrian P."/>
            <person name="Stursova M."/>
            <person name="Weitz H."/>
            <person name="Taylor A."/>
            <person name="Grigoriev I.V."/>
            <person name="Nagy L.G."/>
            <person name="Martin F."/>
            <person name="Kauserud H."/>
        </authorList>
    </citation>
    <scope>NUCLEOTIDE SEQUENCE</scope>
    <source>
        <strain evidence="1">9284</strain>
    </source>
</reference>
<feature type="non-terminal residue" evidence="1">
    <location>
        <position position="1"/>
    </location>
</feature>
<accession>A0AAD7FAT0</accession>
<evidence type="ECO:0000313" key="2">
    <source>
        <dbReference type="Proteomes" id="UP001221142"/>
    </source>
</evidence>